<dbReference type="RefSeq" id="WP_132130529.1">
    <property type="nucleotide sequence ID" value="NZ_CP042432.1"/>
</dbReference>
<accession>A0A4R3KLG7</accession>
<evidence type="ECO:0000256" key="2">
    <source>
        <dbReference type="ARBA" id="ARBA00023125"/>
    </source>
</evidence>
<dbReference type="CDD" id="cd01392">
    <property type="entry name" value="HTH_LacI"/>
    <property type="match status" value="1"/>
</dbReference>
<keyword evidence="2" id="KW-0238">DNA-binding</keyword>
<name>A0A4R3KLG7_9SPHI</name>
<keyword evidence="3" id="KW-0804">Transcription</keyword>
<gene>
    <name evidence="6" type="ORF">EDD80_11613</name>
</gene>
<evidence type="ECO:0000259" key="5">
    <source>
        <dbReference type="PROSITE" id="PS50943"/>
    </source>
</evidence>
<sequence>MRYSAVTIKDLARELGVSTSTVSRALRDSYEINPETKKMVMECAKRMNYQPNPIALSLKERKSRSIGVIVSEIANSFFSKAINGIESAAHERGYNVIIAQTQESYRKELSILEFLASRSIDGLLISIATETRNMEHFAALHARGLPLVFFDRITEDINTHTVVADNFQGSYEATSHLIGNGYRRIAHVTNSKNLSITQERLKGYRQALKDHQIPADKSYVQYCHHGGMIHSELENAFNNLMELRPLPDAIFAGGDKLTTGCLKILRSRGIKIPEEMALAGFSNSDLAEVTEPPLTVVKQPAFEMGRTATELLLELIESKRPVEEFEKRKFATRLLVHRSSIRPALTSIG</sequence>
<dbReference type="InterPro" id="IPR010982">
    <property type="entry name" value="Lambda_DNA-bd_dom_sf"/>
</dbReference>
<keyword evidence="1" id="KW-0805">Transcription regulation</keyword>
<dbReference type="PANTHER" id="PTHR30146">
    <property type="entry name" value="LACI-RELATED TRANSCRIPTIONAL REPRESSOR"/>
    <property type="match status" value="1"/>
</dbReference>
<comment type="caution">
    <text evidence="6">The sequence shown here is derived from an EMBL/GenBank/DDBJ whole genome shotgun (WGS) entry which is preliminary data.</text>
</comment>
<evidence type="ECO:0000259" key="4">
    <source>
        <dbReference type="PROSITE" id="PS50932"/>
    </source>
</evidence>
<dbReference type="PROSITE" id="PS50943">
    <property type="entry name" value="HTH_CROC1"/>
    <property type="match status" value="1"/>
</dbReference>
<dbReference type="GO" id="GO:0000976">
    <property type="term" value="F:transcription cis-regulatory region binding"/>
    <property type="evidence" value="ECO:0007669"/>
    <property type="project" value="TreeGrafter"/>
</dbReference>
<reference evidence="6 7" key="1">
    <citation type="submission" date="2019-03" db="EMBL/GenBank/DDBJ databases">
        <title>Genomic Encyclopedia of Type Strains, Phase IV (KMG-IV): sequencing the most valuable type-strain genomes for metagenomic binning, comparative biology and taxonomic classification.</title>
        <authorList>
            <person name="Goeker M."/>
        </authorList>
    </citation>
    <scope>NUCLEOTIDE SEQUENCE [LARGE SCALE GENOMIC DNA]</scope>
    <source>
        <strain evidence="6 7">DSM 21100</strain>
    </source>
</reference>
<dbReference type="InterPro" id="IPR001761">
    <property type="entry name" value="Peripla_BP/Lac1_sug-bd_dom"/>
</dbReference>
<dbReference type="OrthoDB" id="9803256at2"/>
<proteinExistence type="predicted"/>
<dbReference type="AlphaFoldDB" id="A0A4R3KLG7"/>
<dbReference type="CDD" id="cd06267">
    <property type="entry name" value="PBP1_LacI_sugar_binding-like"/>
    <property type="match status" value="1"/>
</dbReference>
<feature type="domain" description="HTH cro/C1-type" evidence="5">
    <location>
        <begin position="7"/>
        <end position="50"/>
    </location>
</feature>
<evidence type="ECO:0000256" key="1">
    <source>
        <dbReference type="ARBA" id="ARBA00023015"/>
    </source>
</evidence>
<keyword evidence="7" id="KW-1185">Reference proteome</keyword>
<protein>
    <submittedName>
        <fullName evidence="6">LacI family transcriptional regulator</fullName>
    </submittedName>
</protein>
<dbReference type="PANTHER" id="PTHR30146:SF109">
    <property type="entry name" value="HTH-TYPE TRANSCRIPTIONAL REGULATOR GALS"/>
    <property type="match status" value="1"/>
</dbReference>
<dbReference type="InterPro" id="IPR028082">
    <property type="entry name" value="Peripla_BP_I"/>
</dbReference>
<dbReference type="SUPFAM" id="SSF47413">
    <property type="entry name" value="lambda repressor-like DNA-binding domains"/>
    <property type="match status" value="1"/>
</dbReference>
<organism evidence="6 7">
    <name type="scientific">Anseongella ginsenosidimutans</name>
    <dbReference type="NCBI Taxonomy" id="496056"/>
    <lineage>
        <taxon>Bacteria</taxon>
        <taxon>Pseudomonadati</taxon>
        <taxon>Bacteroidota</taxon>
        <taxon>Sphingobacteriia</taxon>
        <taxon>Sphingobacteriales</taxon>
        <taxon>Sphingobacteriaceae</taxon>
        <taxon>Anseongella</taxon>
    </lineage>
</organism>
<dbReference type="SMART" id="SM00354">
    <property type="entry name" value="HTH_LACI"/>
    <property type="match status" value="1"/>
</dbReference>
<dbReference type="Gene3D" id="1.10.260.40">
    <property type="entry name" value="lambda repressor-like DNA-binding domains"/>
    <property type="match status" value="1"/>
</dbReference>
<evidence type="ECO:0000313" key="6">
    <source>
        <dbReference type="EMBL" id="TCS84921.1"/>
    </source>
</evidence>
<dbReference type="EMBL" id="SMAD01000016">
    <property type="protein sequence ID" value="TCS84921.1"/>
    <property type="molecule type" value="Genomic_DNA"/>
</dbReference>
<dbReference type="InterPro" id="IPR000843">
    <property type="entry name" value="HTH_LacI"/>
</dbReference>
<dbReference type="InterPro" id="IPR001387">
    <property type="entry name" value="Cro/C1-type_HTH"/>
</dbReference>
<dbReference type="Pfam" id="PF00356">
    <property type="entry name" value="LacI"/>
    <property type="match status" value="1"/>
</dbReference>
<dbReference type="Proteomes" id="UP000295807">
    <property type="component" value="Unassembled WGS sequence"/>
</dbReference>
<evidence type="ECO:0000313" key="7">
    <source>
        <dbReference type="Proteomes" id="UP000295807"/>
    </source>
</evidence>
<feature type="domain" description="HTH lacI-type" evidence="4">
    <location>
        <begin position="6"/>
        <end position="60"/>
    </location>
</feature>
<dbReference type="Pfam" id="PF00532">
    <property type="entry name" value="Peripla_BP_1"/>
    <property type="match status" value="1"/>
</dbReference>
<dbReference type="Gene3D" id="3.40.50.2300">
    <property type="match status" value="2"/>
</dbReference>
<dbReference type="SUPFAM" id="SSF53822">
    <property type="entry name" value="Periplasmic binding protein-like I"/>
    <property type="match status" value="1"/>
</dbReference>
<dbReference type="GO" id="GO:0003700">
    <property type="term" value="F:DNA-binding transcription factor activity"/>
    <property type="evidence" value="ECO:0007669"/>
    <property type="project" value="TreeGrafter"/>
</dbReference>
<evidence type="ECO:0000256" key="3">
    <source>
        <dbReference type="ARBA" id="ARBA00023163"/>
    </source>
</evidence>
<dbReference type="PROSITE" id="PS50932">
    <property type="entry name" value="HTH_LACI_2"/>
    <property type="match status" value="1"/>
</dbReference>